<reference evidence="4" key="1">
    <citation type="submission" date="2016-11" db="UniProtKB">
        <authorList>
            <consortium name="WormBaseParasite"/>
        </authorList>
    </citation>
    <scope>IDENTIFICATION</scope>
</reference>
<dbReference type="WBParaSite" id="L893_g29971.t1">
    <property type="protein sequence ID" value="L893_g29971.t1"/>
    <property type="gene ID" value="L893_g29971"/>
</dbReference>
<protein>
    <submittedName>
        <fullName evidence="4">DUF148 domain-containing protein</fullName>
    </submittedName>
</protein>
<organism evidence="3 4">
    <name type="scientific">Steinernema glaseri</name>
    <dbReference type="NCBI Taxonomy" id="37863"/>
    <lineage>
        <taxon>Eukaryota</taxon>
        <taxon>Metazoa</taxon>
        <taxon>Ecdysozoa</taxon>
        <taxon>Nematoda</taxon>
        <taxon>Chromadorea</taxon>
        <taxon>Rhabditida</taxon>
        <taxon>Tylenchina</taxon>
        <taxon>Panagrolaimomorpha</taxon>
        <taxon>Strongyloidoidea</taxon>
        <taxon>Steinernematidae</taxon>
        <taxon>Steinernema</taxon>
    </lineage>
</organism>
<evidence type="ECO:0000256" key="1">
    <source>
        <dbReference type="SAM" id="Coils"/>
    </source>
</evidence>
<feature type="coiled-coil region" evidence="1">
    <location>
        <begin position="166"/>
        <end position="200"/>
    </location>
</feature>
<proteinExistence type="predicted"/>
<dbReference type="AlphaFoldDB" id="A0A1I7ZVE5"/>
<evidence type="ECO:0000313" key="3">
    <source>
        <dbReference type="Proteomes" id="UP000095287"/>
    </source>
</evidence>
<keyword evidence="2" id="KW-0732">Signal</keyword>
<dbReference type="Proteomes" id="UP000095287">
    <property type="component" value="Unplaced"/>
</dbReference>
<evidence type="ECO:0000313" key="4">
    <source>
        <dbReference type="WBParaSite" id="L893_g29971.t1"/>
    </source>
</evidence>
<feature type="chain" id="PRO_5009313928" evidence="2">
    <location>
        <begin position="25"/>
        <end position="301"/>
    </location>
</feature>
<keyword evidence="3" id="KW-1185">Reference proteome</keyword>
<name>A0A1I7ZVE5_9BILA</name>
<feature type="signal peptide" evidence="2">
    <location>
        <begin position="1"/>
        <end position="24"/>
    </location>
</feature>
<accession>A0A1I7ZVE5</accession>
<evidence type="ECO:0000256" key="2">
    <source>
        <dbReference type="SAM" id="SignalP"/>
    </source>
</evidence>
<sequence length="301" mass="34386">MLMAHGRSSVIPLALALFFSTCFAVPPSFAVDAECRLPYFSNALPFRYRNQLKRIWKDVQNGTSECQTQLEETLRVIDSLPNSLKLRIVDYKVPPVRGGRMHFLTGLLPNEIEQFSHIMSNRSVSEEQRVDLLRQSVSEEQRVDLLRQWASDKLSVDAHDYFQRFVEAHEERVANFQAKLNRLSEEAKKAYRRLQAIRREKQTIIAELSLHANRELASLWDIRCPTVRRRTTSIPFEDKGYNLDADELGLSCATTSLMGISTSQSLRMIETTSETSTTRSATVTKTTSEVRQAEGFPNNVV</sequence>
<keyword evidence="1" id="KW-0175">Coiled coil</keyword>